<sequence>MLLELVQPHGTLASESSNCSEMKHVQLLASLTSSLYALVRKEVLHGNFRNLKLKLRSSLGVHFWVWVELTGNTLLDKNQTREGCISGVKEDYIAYLEPEAKGTSFVGLLTIGGNSAMRNTFTQIQEPVIRDFGNAESEINMPKILNTLAEYMGVTVCEKFPEFERRLDLAPCLEASHLCNIYSCL</sequence>
<protein>
    <submittedName>
        <fullName evidence="1">Uncharacterized protein</fullName>
    </submittedName>
</protein>
<gene>
    <name evidence="1" type="ORF">RND71_028423</name>
</gene>
<name>A0AAE1RJS3_9SOLA</name>
<organism evidence="1 2">
    <name type="scientific">Anisodus tanguticus</name>
    <dbReference type="NCBI Taxonomy" id="243964"/>
    <lineage>
        <taxon>Eukaryota</taxon>
        <taxon>Viridiplantae</taxon>
        <taxon>Streptophyta</taxon>
        <taxon>Embryophyta</taxon>
        <taxon>Tracheophyta</taxon>
        <taxon>Spermatophyta</taxon>
        <taxon>Magnoliopsida</taxon>
        <taxon>eudicotyledons</taxon>
        <taxon>Gunneridae</taxon>
        <taxon>Pentapetalae</taxon>
        <taxon>asterids</taxon>
        <taxon>lamiids</taxon>
        <taxon>Solanales</taxon>
        <taxon>Solanaceae</taxon>
        <taxon>Solanoideae</taxon>
        <taxon>Hyoscyameae</taxon>
        <taxon>Anisodus</taxon>
    </lineage>
</organism>
<keyword evidence="2" id="KW-1185">Reference proteome</keyword>
<comment type="caution">
    <text evidence="1">The sequence shown here is derived from an EMBL/GenBank/DDBJ whole genome shotgun (WGS) entry which is preliminary data.</text>
</comment>
<dbReference type="EMBL" id="JAVYJV010000015">
    <property type="protein sequence ID" value="KAK4352905.1"/>
    <property type="molecule type" value="Genomic_DNA"/>
</dbReference>
<evidence type="ECO:0000313" key="2">
    <source>
        <dbReference type="Proteomes" id="UP001291623"/>
    </source>
</evidence>
<reference evidence="1" key="1">
    <citation type="submission" date="2023-12" db="EMBL/GenBank/DDBJ databases">
        <title>Genome assembly of Anisodus tanguticus.</title>
        <authorList>
            <person name="Wang Y.-J."/>
        </authorList>
    </citation>
    <scope>NUCLEOTIDE SEQUENCE</scope>
    <source>
        <strain evidence="1">KB-2021</strain>
        <tissue evidence="1">Leaf</tissue>
    </source>
</reference>
<accession>A0AAE1RJS3</accession>
<dbReference type="Proteomes" id="UP001291623">
    <property type="component" value="Unassembled WGS sequence"/>
</dbReference>
<evidence type="ECO:0000313" key="1">
    <source>
        <dbReference type="EMBL" id="KAK4352905.1"/>
    </source>
</evidence>
<dbReference type="AlphaFoldDB" id="A0AAE1RJS3"/>
<proteinExistence type="predicted"/>